<proteinExistence type="predicted"/>
<reference evidence="2 3" key="1">
    <citation type="submission" date="2018-11" db="EMBL/GenBank/DDBJ databases">
        <title>Clostridium sp. nov., a member of the family Erysipelotrichaceae isolated from pig faeces.</title>
        <authorList>
            <person name="Chang Y.-H."/>
        </authorList>
    </citation>
    <scope>NUCLEOTIDE SEQUENCE [LARGE SCALE GENOMIC DNA]</scope>
    <source>
        <strain evidence="2 3">YH-panp20</strain>
    </source>
</reference>
<feature type="transmembrane region" description="Helical" evidence="1">
    <location>
        <begin position="151"/>
        <end position="169"/>
    </location>
</feature>
<protein>
    <submittedName>
        <fullName evidence="2">Uncharacterized protein</fullName>
    </submittedName>
</protein>
<dbReference type="AlphaFoldDB" id="A0A3N0I495"/>
<dbReference type="OrthoDB" id="1770123at2"/>
<evidence type="ECO:0000313" key="3">
    <source>
        <dbReference type="Proteomes" id="UP000276568"/>
    </source>
</evidence>
<dbReference type="EMBL" id="RJQC01000001">
    <property type="protein sequence ID" value="RNM31416.1"/>
    <property type="molecule type" value="Genomic_DNA"/>
</dbReference>
<keyword evidence="1" id="KW-0812">Transmembrane</keyword>
<dbReference type="RefSeq" id="WP_128519575.1">
    <property type="nucleotide sequence ID" value="NZ_RJQC01000001.1"/>
</dbReference>
<comment type="caution">
    <text evidence="2">The sequence shown here is derived from an EMBL/GenBank/DDBJ whole genome shotgun (WGS) entry which is preliminary data.</text>
</comment>
<keyword evidence="1" id="KW-1133">Transmembrane helix</keyword>
<gene>
    <name evidence="2" type="ORF">EDX97_02340</name>
</gene>
<evidence type="ECO:0000256" key="1">
    <source>
        <dbReference type="SAM" id="Phobius"/>
    </source>
</evidence>
<evidence type="ECO:0000313" key="2">
    <source>
        <dbReference type="EMBL" id="RNM31416.1"/>
    </source>
</evidence>
<accession>A0A3N0I495</accession>
<keyword evidence="3" id="KW-1185">Reference proteome</keyword>
<organism evidence="2 3">
    <name type="scientific">Absicoccus porci</name>
    <dbReference type="NCBI Taxonomy" id="2486576"/>
    <lineage>
        <taxon>Bacteria</taxon>
        <taxon>Bacillati</taxon>
        <taxon>Bacillota</taxon>
        <taxon>Erysipelotrichia</taxon>
        <taxon>Erysipelotrichales</taxon>
        <taxon>Erysipelotrichaceae</taxon>
        <taxon>Absicoccus</taxon>
    </lineage>
</organism>
<keyword evidence="1" id="KW-0472">Membrane</keyword>
<name>A0A3N0I495_9FIRM</name>
<dbReference type="Proteomes" id="UP000276568">
    <property type="component" value="Unassembled WGS sequence"/>
</dbReference>
<sequence length="202" mass="23970">MTQPYMGALKQVERLMQDSLGVYSQNSMNQLHDLCVQMSQDTIYDVDYLKLMELYGRKYRKEKNEDALRYVVMRMQQVTLARKNPKSAAKYKGIVFTDKPLDSFTKAFLQEFPLLLHTYEERYKVRILQMATFVFVILLIPLVLLFHLSFLIIWLLLLLLFGIFVYYTFKYGYESIVKDQIQDLIQSVDPTLKKLDQMQMSQ</sequence>
<feature type="transmembrane region" description="Helical" evidence="1">
    <location>
        <begin position="127"/>
        <end position="145"/>
    </location>
</feature>